<comment type="caution">
    <text evidence="2">The sequence shown here is derived from an EMBL/GenBank/DDBJ whole genome shotgun (WGS) entry which is preliminary data.</text>
</comment>
<accession>A0ABW3PER0</accession>
<protein>
    <submittedName>
        <fullName evidence="2">Protein NO VEIN domain-containing protein</fullName>
    </submittedName>
</protein>
<sequence length="293" mass="33814">MSRVKRGDIIFHVFNRTIHAVSVAKFDAYTYPKPPELSKTIWNDDGWRVDCDMIMINQENAILLDDYQRWFDSHKGEVFDKIGRLKEQYLFQLNEDQKNFLVNLLPRKLIQSLLLDDTEPNVDSMFSHLEKVDVESARGVSLVGASERAMHRIDHSFKVSHVKDEVGKLGERLVFKYLRHVCSNKYQIIPISSNLAGNKGDDTAGYDLKLIGKQTIIYIDVKTTTGSDGPFYMSANEKRVLDMVASRTNEIYEIYRVFNLSKTGEGVAKFEIIREKDLNNANFQPEDYFVSLR</sequence>
<dbReference type="Proteomes" id="UP001597156">
    <property type="component" value="Unassembled WGS sequence"/>
</dbReference>
<dbReference type="Pfam" id="PF13020">
    <property type="entry name" value="NOV_C"/>
    <property type="match status" value="1"/>
</dbReference>
<reference evidence="3" key="1">
    <citation type="journal article" date="2019" name="Int. J. Syst. Evol. Microbiol.">
        <title>The Global Catalogue of Microorganisms (GCM) 10K type strain sequencing project: providing services to taxonomists for standard genome sequencing and annotation.</title>
        <authorList>
            <consortium name="The Broad Institute Genomics Platform"/>
            <consortium name="The Broad Institute Genome Sequencing Center for Infectious Disease"/>
            <person name="Wu L."/>
            <person name="Ma J."/>
        </authorList>
    </citation>
    <scope>NUCLEOTIDE SEQUENCE [LARGE SCALE GENOMIC DNA]</scope>
    <source>
        <strain evidence="3">CCUG 71848</strain>
    </source>
</reference>
<organism evidence="2 3">
    <name type="scientific">Lentilactobacillus raoultii</name>
    <dbReference type="NCBI Taxonomy" id="1987503"/>
    <lineage>
        <taxon>Bacteria</taxon>
        <taxon>Bacillati</taxon>
        <taxon>Bacillota</taxon>
        <taxon>Bacilli</taxon>
        <taxon>Lactobacillales</taxon>
        <taxon>Lactobacillaceae</taxon>
        <taxon>Lentilactobacillus</taxon>
    </lineage>
</organism>
<proteinExistence type="predicted"/>
<dbReference type="InterPro" id="IPR024975">
    <property type="entry name" value="NOV_C"/>
</dbReference>
<keyword evidence="3" id="KW-1185">Reference proteome</keyword>
<name>A0ABW3PER0_9LACO</name>
<evidence type="ECO:0000313" key="3">
    <source>
        <dbReference type="Proteomes" id="UP001597156"/>
    </source>
</evidence>
<feature type="domain" description="Protein NO VEIN C-terminal" evidence="1">
    <location>
        <begin position="170"/>
        <end position="263"/>
    </location>
</feature>
<dbReference type="RefSeq" id="WP_162919752.1">
    <property type="nucleotide sequence ID" value="NZ_JBHTLH010000005.1"/>
</dbReference>
<evidence type="ECO:0000313" key="2">
    <source>
        <dbReference type="EMBL" id="MFD1124162.1"/>
    </source>
</evidence>
<dbReference type="EMBL" id="JBHTLH010000005">
    <property type="protein sequence ID" value="MFD1124162.1"/>
    <property type="molecule type" value="Genomic_DNA"/>
</dbReference>
<evidence type="ECO:0000259" key="1">
    <source>
        <dbReference type="Pfam" id="PF13020"/>
    </source>
</evidence>
<gene>
    <name evidence="2" type="ORF">ACFQ22_02130</name>
</gene>